<keyword evidence="9 10" id="KW-0472">Membrane</keyword>
<dbReference type="GO" id="GO:0071978">
    <property type="term" value="P:bacterial-type flagellum-dependent swarming motility"/>
    <property type="evidence" value="ECO:0007669"/>
    <property type="project" value="TreeGrafter"/>
</dbReference>
<dbReference type="EMBL" id="JQBK01000002">
    <property type="protein sequence ID" value="KRN88066.1"/>
    <property type="molecule type" value="Genomic_DNA"/>
</dbReference>
<dbReference type="Proteomes" id="UP000051491">
    <property type="component" value="Unassembled WGS sequence"/>
</dbReference>
<keyword evidence="11" id="KW-0966">Cell projection</keyword>
<evidence type="ECO:0000256" key="6">
    <source>
        <dbReference type="ARBA" id="ARBA00022692"/>
    </source>
</evidence>
<comment type="function">
    <text evidence="1 10">Controls the rotational direction of flagella during chemotaxis.</text>
</comment>
<sequence length="180" mass="19965">MRIFLKGITRETMKKNEEVETTETKAGGIKWGLLIVLVVVLAFGASAAGTIISGKYFNSQDAKPKAEKVKTGAAISKRQRLVNVKKFIVNLATDDAADPQYLRLKVSLLVADDDQAKALKKDMPLVRDSMIRVLKPKRAADLLKNNQSIDEVKEQVKEAINKNYGSSIVQEVYVTDFVIQ</sequence>
<evidence type="ECO:0000256" key="2">
    <source>
        <dbReference type="ARBA" id="ARBA00004162"/>
    </source>
</evidence>
<organism evidence="11 12">
    <name type="scientific">Ligilactobacillus acidipiscis</name>
    <dbReference type="NCBI Taxonomy" id="89059"/>
    <lineage>
        <taxon>Bacteria</taxon>
        <taxon>Bacillati</taxon>
        <taxon>Bacillota</taxon>
        <taxon>Bacilli</taxon>
        <taxon>Lactobacillales</taxon>
        <taxon>Lactobacillaceae</taxon>
        <taxon>Ligilactobacillus</taxon>
    </lineage>
</organism>
<reference evidence="11 12" key="1">
    <citation type="journal article" date="2015" name="Genome Announc.">
        <title>Expanding the biotechnology potential of lactobacilli through comparative genomics of 213 strains and associated genera.</title>
        <authorList>
            <person name="Sun Z."/>
            <person name="Harris H.M."/>
            <person name="McCann A."/>
            <person name="Guo C."/>
            <person name="Argimon S."/>
            <person name="Zhang W."/>
            <person name="Yang X."/>
            <person name="Jeffery I.B."/>
            <person name="Cooney J.C."/>
            <person name="Kagawa T.F."/>
            <person name="Liu W."/>
            <person name="Song Y."/>
            <person name="Salvetti E."/>
            <person name="Wrobel A."/>
            <person name="Rasinkangas P."/>
            <person name="Parkhill J."/>
            <person name="Rea M.C."/>
            <person name="O'Sullivan O."/>
            <person name="Ritari J."/>
            <person name="Douillard F.P."/>
            <person name="Paul Ross R."/>
            <person name="Yang R."/>
            <person name="Briner A.E."/>
            <person name="Felis G.E."/>
            <person name="de Vos W.M."/>
            <person name="Barrangou R."/>
            <person name="Klaenhammer T.R."/>
            <person name="Caufield P.W."/>
            <person name="Cui Y."/>
            <person name="Zhang H."/>
            <person name="O'Toole P.W."/>
        </authorList>
    </citation>
    <scope>NUCLEOTIDE SEQUENCE [LARGE SCALE GENOMIC DNA]</scope>
    <source>
        <strain evidence="11 12">DSM 15353</strain>
    </source>
</reference>
<keyword evidence="8 10" id="KW-1133">Transmembrane helix</keyword>
<dbReference type="AlphaFoldDB" id="A0A0R2KFA8"/>
<evidence type="ECO:0000256" key="9">
    <source>
        <dbReference type="ARBA" id="ARBA00023136"/>
    </source>
</evidence>
<dbReference type="InterPro" id="IPR005503">
    <property type="entry name" value="FliL"/>
</dbReference>
<evidence type="ECO:0000256" key="5">
    <source>
        <dbReference type="ARBA" id="ARBA00022500"/>
    </source>
</evidence>
<dbReference type="GO" id="GO:0005886">
    <property type="term" value="C:plasma membrane"/>
    <property type="evidence" value="ECO:0007669"/>
    <property type="project" value="UniProtKB-SubCell"/>
</dbReference>
<proteinExistence type="inferred from homology"/>
<dbReference type="PANTHER" id="PTHR35091">
    <property type="entry name" value="FLAGELLAR PROTEIN FLIL"/>
    <property type="match status" value="1"/>
</dbReference>
<evidence type="ECO:0000313" key="12">
    <source>
        <dbReference type="Proteomes" id="UP000051491"/>
    </source>
</evidence>
<dbReference type="GO" id="GO:0009425">
    <property type="term" value="C:bacterial-type flagellum basal body"/>
    <property type="evidence" value="ECO:0007669"/>
    <property type="project" value="InterPro"/>
</dbReference>
<accession>A0A0R2KFA8</accession>
<dbReference type="GO" id="GO:0006935">
    <property type="term" value="P:chemotaxis"/>
    <property type="evidence" value="ECO:0007669"/>
    <property type="project" value="UniProtKB-KW"/>
</dbReference>
<keyword evidence="5 10" id="KW-0145">Chemotaxis</keyword>
<keyword evidence="4 10" id="KW-1003">Cell membrane</keyword>
<keyword evidence="6 10" id="KW-0812">Transmembrane</keyword>
<evidence type="ECO:0000256" key="8">
    <source>
        <dbReference type="ARBA" id="ARBA00022989"/>
    </source>
</evidence>
<feature type="transmembrane region" description="Helical" evidence="10">
    <location>
        <begin position="31"/>
        <end position="52"/>
    </location>
</feature>
<evidence type="ECO:0000256" key="1">
    <source>
        <dbReference type="ARBA" id="ARBA00002254"/>
    </source>
</evidence>
<keyword evidence="7 10" id="KW-0283">Flagellar rotation</keyword>
<comment type="caution">
    <text evidence="11">The sequence shown here is derived from an EMBL/GenBank/DDBJ whole genome shotgun (WGS) entry which is preliminary data.</text>
</comment>
<evidence type="ECO:0000256" key="7">
    <source>
        <dbReference type="ARBA" id="ARBA00022779"/>
    </source>
</evidence>
<comment type="similarity">
    <text evidence="3 10">Belongs to the FliL family.</text>
</comment>
<evidence type="ECO:0000256" key="3">
    <source>
        <dbReference type="ARBA" id="ARBA00008281"/>
    </source>
</evidence>
<dbReference type="Pfam" id="PF03748">
    <property type="entry name" value="FliL"/>
    <property type="match status" value="1"/>
</dbReference>
<gene>
    <name evidence="11" type="ORF">IV43_GL000813</name>
</gene>
<evidence type="ECO:0000256" key="10">
    <source>
        <dbReference type="RuleBase" id="RU364125"/>
    </source>
</evidence>
<name>A0A0R2KFA8_9LACO</name>
<dbReference type="PATRIC" id="fig|89059.3.peg.849"/>
<keyword evidence="11" id="KW-0969">Cilium</keyword>
<evidence type="ECO:0000256" key="4">
    <source>
        <dbReference type="ARBA" id="ARBA00022475"/>
    </source>
</evidence>
<comment type="subcellular location">
    <subcellularLocation>
        <location evidence="2">Cell membrane</location>
        <topology evidence="2">Single-pass membrane protein</topology>
    </subcellularLocation>
</comment>
<dbReference type="PANTHER" id="PTHR35091:SF2">
    <property type="entry name" value="FLAGELLAR PROTEIN FLIL"/>
    <property type="match status" value="1"/>
</dbReference>
<protein>
    <recommendedName>
        <fullName evidence="10">Flagellar protein FliL</fullName>
    </recommendedName>
</protein>
<evidence type="ECO:0000313" key="11">
    <source>
        <dbReference type="EMBL" id="KRN88066.1"/>
    </source>
</evidence>
<dbReference type="STRING" id="89059.LAC1533_1886"/>
<keyword evidence="11" id="KW-0282">Flagellum</keyword>